<protein>
    <submittedName>
        <fullName evidence="1">Uncharacterized protein</fullName>
    </submittedName>
</protein>
<comment type="caution">
    <text evidence="1">The sequence shown here is derived from an EMBL/GenBank/DDBJ whole genome shotgun (WGS) entry which is preliminary data.</text>
</comment>
<organism evidence="1 2">
    <name type="scientific">Hoeflea algicola</name>
    <dbReference type="NCBI Taxonomy" id="2983763"/>
    <lineage>
        <taxon>Bacteria</taxon>
        <taxon>Pseudomonadati</taxon>
        <taxon>Pseudomonadota</taxon>
        <taxon>Alphaproteobacteria</taxon>
        <taxon>Hyphomicrobiales</taxon>
        <taxon>Rhizobiaceae</taxon>
        <taxon>Hoeflea</taxon>
    </lineage>
</organism>
<proteinExistence type="predicted"/>
<name>A0ABT3ZE64_9HYPH</name>
<evidence type="ECO:0000313" key="1">
    <source>
        <dbReference type="EMBL" id="MCY0150087.1"/>
    </source>
</evidence>
<accession>A0ABT3ZE64</accession>
<keyword evidence="2" id="KW-1185">Reference proteome</keyword>
<dbReference type="EMBL" id="JAOVZR010000001">
    <property type="protein sequence ID" value="MCY0150087.1"/>
    <property type="molecule type" value="Genomic_DNA"/>
</dbReference>
<evidence type="ECO:0000313" key="2">
    <source>
        <dbReference type="Proteomes" id="UP001073227"/>
    </source>
</evidence>
<sequence>MKRVHPAWPWVDVKDIISNIELSLMIMNARPEHPNPDLVLAVKLPFKARPNLKSLTWAAQTEA</sequence>
<gene>
    <name evidence="1" type="ORF">OEG84_20865</name>
</gene>
<dbReference type="Proteomes" id="UP001073227">
    <property type="component" value="Unassembled WGS sequence"/>
</dbReference>
<reference evidence="1" key="1">
    <citation type="submission" date="2022-10" db="EMBL/GenBank/DDBJ databases">
        <title>Hoeflea sp. G2-23, isolated from marine algae.</title>
        <authorList>
            <person name="Kristyanto S."/>
            <person name="Kim J.M."/>
            <person name="Jeon C.O."/>
        </authorList>
    </citation>
    <scope>NUCLEOTIDE SEQUENCE</scope>
    <source>
        <strain evidence="1">G2-23</strain>
    </source>
</reference>
<dbReference type="RefSeq" id="WP_267655526.1">
    <property type="nucleotide sequence ID" value="NZ_JAOVZR010000001.1"/>
</dbReference>